<dbReference type="Pfam" id="PF22599">
    <property type="entry name" value="SecDF_P1_head"/>
    <property type="match status" value="1"/>
</dbReference>
<evidence type="ECO:0000259" key="12">
    <source>
        <dbReference type="Pfam" id="PF21760"/>
    </source>
</evidence>
<dbReference type="PANTHER" id="PTHR30081:SF1">
    <property type="entry name" value="PROTEIN TRANSLOCASE SUBUNIT SECD"/>
    <property type="match status" value="1"/>
</dbReference>
<sequence>MYALMFPAKAHTPRLGLDLAGGSTITLTASTDTGQAVTAENLEQARSIIQQRVDGLGVGEASVTTQGNQHIVVSVPNVQSDQLIAMVGKTAKLNFRNVYAMEQVAASPSATPSASASLNATPGLPTAPAKARPKGTNKLLALDKVMAWEPTATDQTDFAAYKCTDPVTDSLDQALITCDDTGMYKYLLGPVAIEGSHVTDATAGIPQNGIQPVVNLVFDSKGTSDFGTLTAALVSKTAPMNQNAIVLDGKVTSAPTIQSAIPNGQAQISGNFTQQTATDLANVLKYGALPLNFDVSEVQTVSPSLGGEQLRTGLIAGAIGLGLVLLYSLVYYHGLSIVVVGSLAVAALVTYGAMTLLGPALGFALNLPGIAGAIVAIGVTADSFIIYFERIRDEIRDGRSLRTAIETGWQKARSTIVIADMVSLLSAVVLFFLAVGAVKGFAFTLGLTTLIDLAIVFWFTKPLMTLLGRTKYFGEGRKFSGLDADHMGVSRASLLGIRARGTRASSRAGSSRRRTTSTTSAAEEA</sequence>
<name>A0ABW1X5C1_9ACTN</name>
<evidence type="ECO:0000256" key="7">
    <source>
        <dbReference type="ARBA" id="ARBA00023010"/>
    </source>
</evidence>
<evidence type="ECO:0000259" key="13">
    <source>
        <dbReference type="Pfam" id="PF22599"/>
    </source>
</evidence>
<gene>
    <name evidence="9 14" type="primary">secD</name>
    <name evidence="14" type="ORF">ACFP57_11870</name>
</gene>
<dbReference type="InterPro" id="IPR055344">
    <property type="entry name" value="SecD_SecF_C_bact"/>
</dbReference>
<comment type="caution">
    <text evidence="14">The sequence shown here is derived from an EMBL/GenBank/DDBJ whole genome shotgun (WGS) entry which is preliminary data.</text>
</comment>
<feature type="region of interest" description="Disordered" evidence="10">
    <location>
        <begin position="500"/>
        <end position="525"/>
    </location>
</feature>
<keyword evidence="6 9" id="KW-1133">Transmembrane helix</keyword>
<dbReference type="Pfam" id="PF02355">
    <property type="entry name" value="SecD_SecF_C"/>
    <property type="match status" value="1"/>
</dbReference>
<keyword evidence="7 9" id="KW-0811">Translocation</keyword>
<evidence type="ECO:0000313" key="14">
    <source>
        <dbReference type="EMBL" id="MFC6397674.1"/>
    </source>
</evidence>
<feature type="region of interest" description="Disordered" evidence="10">
    <location>
        <begin position="110"/>
        <end position="133"/>
    </location>
</feature>
<dbReference type="RefSeq" id="WP_343886289.1">
    <property type="nucleotide sequence ID" value="NZ_BAAAKI010000013.1"/>
</dbReference>
<accession>A0ABW1X5C1</accession>
<feature type="domain" description="Protein translocase subunit SecDF P1" evidence="12">
    <location>
        <begin position="42"/>
        <end position="98"/>
    </location>
</feature>
<evidence type="ECO:0000256" key="1">
    <source>
        <dbReference type="ARBA" id="ARBA00004651"/>
    </source>
</evidence>
<evidence type="ECO:0000256" key="9">
    <source>
        <dbReference type="HAMAP-Rule" id="MF_01463"/>
    </source>
</evidence>
<dbReference type="InterPro" id="IPR022813">
    <property type="entry name" value="SecD/SecF_arch_bac"/>
</dbReference>
<dbReference type="InterPro" id="IPR048634">
    <property type="entry name" value="SecD_SecF_C"/>
</dbReference>
<comment type="subcellular location">
    <subcellularLocation>
        <location evidence="1 9">Cell membrane</location>
        <topology evidence="1 9">Multi-pass membrane protein</topology>
    </subcellularLocation>
</comment>
<dbReference type="Pfam" id="PF21760">
    <property type="entry name" value="SecD_1st"/>
    <property type="match status" value="1"/>
</dbReference>
<reference evidence="15" key="1">
    <citation type="journal article" date="2019" name="Int. J. Syst. Evol. Microbiol.">
        <title>The Global Catalogue of Microorganisms (GCM) 10K type strain sequencing project: providing services to taxonomists for standard genome sequencing and annotation.</title>
        <authorList>
            <consortium name="The Broad Institute Genomics Platform"/>
            <consortium name="The Broad Institute Genome Sequencing Center for Infectious Disease"/>
            <person name="Wu L."/>
            <person name="Ma J."/>
        </authorList>
    </citation>
    <scope>NUCLEOTIDE SEQUENCE [LARGE SCALE GENOMIC DNA]</scope>
    <source>
        <strain evidence="15">CGMCC 1.15277</strain>
    </source>
</reference>
<dbReference type="HAMAP" id="MF_01463_B">
    <property type="entry name" value="SecD_B"/>
    <property type="match status" value="1"/>
</dbReference>
<feature type="transmembrane region" description="Helical" evidence="9">
    <location>
        <begin position="416"/>
        <end position="435"/>
    </location>
</feature>
<keyword evidence="2 9" id="KW-0813">Transport</keyword>
<keyword evidence="8 9" id="KW-0472">Membrane</keyword>
<comment type="caution">
    <text evidence="9">Lacks conserved residue(s) required for the propagation of feature annotation.</text>
</comment>
<feature type="transmembrane region" description="Helical" evidence="9">
    <location>
        <begin position="337"/>
        <end position="357"/>
    </location>
</feature>
<dbReference type="Proteomes" id="UP001596266">
    <property type="component" value="Unassembled WGS sequence"/>
</dbReference>
<organism evidence="14 15">
    <name type="scientific">Luteococcus sanguinis</name>
    <dbReference type="NCBI Taxonomy" id="174038"/>
    <lineage>
        <taxon>Bacteria</taxon>
        <taxon>Bacillati</taxon>
        <taxon>Actinomycetota</taxon>
        <taxon>Actinomycetes</taxon>
        <taxon>Propionibacteriales</taxon>
        <taxon>Propionibacteriaceae</taxon>
        <taxon>Luteococcus</taxon>
    </lineage>
</organism>
<feature type="domain" description="Protein export membrane protein SecD/SecF C-terminal" evidence="11">
    <location>
        <begin position="292"/>
        <end position="468"/>
    </location>
</feature>
<proteinExistence type="inferred from homology"/>
<evidence type="ECO:0000256" key="4">
    <source>
        <dbReference type="ARBA" id="ARBA00022692"/>
    </source>
</evidence>
<comment type="subunit">
    <text evidence="9">Forms a complex with SecF. Part of the essential Sec protein translocation apparatus which comprises SecA, SecYEG and auxiliary proteins SecDF. Other proteins may also be involved.</text>
</comment>
<evidence type="ECO:0000256" key="2">
    <source>
        <dbReference type="ARBA" id="ARBA00022448"/>
    </source>
</evidence>
<dbReference type="InterPro" id="IPR048631">
    <property type="entry name" value="SecD_1st"/>
</dbReference>
<dbReference type="Gene3D" id="3.30.1360.200">
    <property type="match status" value="1"/>
</dbReference>
<dbReference type="EMBL" id="JBHSUA010000021">
    <property type="protein sequence ID" value="MFC6397674.1"/>
    <property type="molecule type" value="Genomic_DNA"/>
</dbReference>
<evidence type="ECO:0000256" key="5">
    <source>
        <dbReference type="ARBA" id="ARBA00022927"/>
    </source>
</evidence>
<evidence type="ECO:0000256" key="6">
    <source>
        <dbReference type="ARBA" id="ARBA00022989"/>
    </source>
</evidence>
<dbReference type="InterPro" id="IPR054384">
    <property type="entry name" value="SecDF_P1_head"/>
</dbReference>
<dbReference type="SUPFAM" id="SSF82866">
    <property type="entry name" value="Multidrug efflux transporter AcrB transmembrane domain"/>
    <property type="match status" value="1"/>
</dbReference>
<evidence type="ECO:0000256" key="8">
    <source>
        <dbReference type="ARBA" id="ARBA00023136"/>
    </source>
</evidence>
<evidence type="ECO:0000256" key="3">
    <source>
        <dbReference type="ARBA" id="ARBA00022475"/>
    </source>
</evidence>
<feature type="transmembrane region" description="Helical" evidence="9">
    <location>
        <begin position="363"/>
        <end position="388"/>
    </location>
</feature>
<protein>
    <recommendedName>
        <fullName evidence="9">Protein translocase subunit SecD</fullName>
    </recommendedName>
</protein>
<comment type="similarity">
    <text evidence="9">Belongs to the SecD/SecF family. SecD subfamily.</text>
</comment>
<dbReference type="NCBIfam" id="TIGR01129">
    <property type="entry name" value="secD"/>
    <property type="match status" value="1"/>
</dbReference>
<keyword evidence="3 9" id="KW-1003">Cell membrane</keyword>
<dbReference type="Gene3D" id="3.30.70.3220">
    <property type="match status" value="1"/>
</dbReference>
<dbReference type="NCBIfam" id="TIGR00916">
    <property type="entry name" value="2A0604s01"/>
    <property type="match status" value="1"/>
</dbReference>
<feature type="transmembrane region" description="Helical" evidence="9">
    <location>
        <begin position="310"/>
        <end position="330"/>
    </location>
</feature>
<feature type="domain" description="SecDF P1 head subdomain" evidence="13">
    <location>
        <begin position="185"/>
        <end position="290"/>
    </location>
</feature>
<evidence type="ECO:0000313" key="15">
    <source>
        <dbReference type="Proteomes" id="UP001596266"/>
    </source>
</evidence>
<comment type="function">
    <text evidence="9">Part of the Sec protein translocase complex. Interacts with the SecYEG preprotein conducting channel. SecDF uses the proton motive force (PMF) to complete protein translocation after the ATP-dependent function of SecA.</text>
</comment>
<feature type="compositionally biased region" description="Low complexity" evidence="10">
    <location>
        <begin position="516"/>
        <end position="525"/>
    </location>
</feature>
<keyword evidence="15" id="KW-1185">Reference proteome</keyword>
<dbReference type="InterPro" id="IPR005791">
    <property type="entry name" value="SecD"/>
</dbReference>
<feature type="compositionally biased region" description="Low complexity" evidence="10">
    <location>
        <begin position="500"/>
        <end position="509"/>
    </location>
</feature>
<evidence type="ECO:0000259" key="11">
    <source>
        <dbReference type="Pfam" id="PF02355"/>
    </source>
</evidence>
<feature type="transmembrane region" description="Helical" evidence="9">
    <location>
        <begin position="441"/>
        <end position="459"/>
    </location>
</feature>
<keyword evidence="4 9" id="KW-0812">Transmembrane</keyword>
<keyword evidence="5 9" id="KW-0653">Protein transport</keyword>
<dbReference type="Gene3D" id="1.20.1640.10">
    <property type="entry name" value="Multidrug efflux transporter AcrB transmembrane domain"/>
    <property type="match status" value="1"/>
</dbReference>
<dbReference type="PANTHER" id="PTHR30081">
    <property type="entry name" value="PROTEIN-EXPORT MEMBRANE PROTEIN SEC"/>
    <property type="match status" value="1"/>
</dbReference>
<evidence type="ECO:0000256" key="10">
    <source>
        <dbReference type="SAM" id="MobiDB-lite"/>
    </source>
</evidence>